<protein>
    <submittedName>
        <fullName evidence="1">Uncharacterized protein</fullName>
    </submittedName>
</protein>
<proteinExistence type="predicted"/>
<gene>
    <name evidence="1" type="ORF">QQX98_010912</name>
</gene>
<dbReference type="Proteomes" id="UP001498476">
    <property type="component" value="Unassembled WGS sequence"/>
</dbReference>
<evidence type="ECO:0000313" key="2">
    <source>
        <dbReference type="Proteomes" id="UP001498476"/>
    </source>
</evidence>
<evidence type="ECO:0000313" key="1">
    <source>
        <dbReference type="EMBL" id="KAK7403323.1"/>
    </source>
</evidence>
<keyword evidence="2" id="KW-1185">Reference proteome</keyword>
<name>A0ABR1GNN5_9HYPO</name>
<dbReference type="EMBL" id="JAZAVJ010000252">
    <property type="protein sequence ID" value="KAK7403323.1"/>
    <property type="molecule type" value="Genomic_DNA"/>
</dbReference>
<reference evidence="1 2" key="1">
    <citation type="journal article" date="2025" name="Microbiol. Resour. Announc.">
        <title>Draft genome sequences for Neonectria magnoliae and Neonectria punicea, canker pathogens of Liriodendron tulipifera and Acer saccharum in West Virginia.</title>
        <authorList>
            <person name="Petronek H.M."/>
            <person name="Kasson M.T."/>
            <person name="Metheny A.M."/>
            <person name="Stauder C.M."/>
            <person name="Lovett B."/>
            <person name="Lynch S.C."/>
            <person name="Garnas J.R."/>
            <person name="Kasson L.R."/>
            <person name="Stajich J.E."/>
        </authorList>
    </citation>
    <scope>NUCLEOTIDE SEQUENCE [LARGE SCALE GENOMIC DNA]</scope>
    <source>
        <strain evidence="1 2">NRRL 64653</strain>
    </source>
</reference>
<sequence>MLRAGVKHYFMEALHASMTLNGYLSHITWVNPLVKMIPAVNSENRRFWAWCGNQIQERSKPDVFSWILKDYERNPKTKQAKLNLDGEAYLIAVAGK</sequence>
<organism evidence="1 2">
    <name type="scientific">Neonectria punicea</name>
    <dbReference type="NCBI Taxonomy" id="979145"/>
    <lineage>
        <taxon>Eukaryota</taxon>
        <taxon>Fungi</taxon>
        <taxon>Dikarya</taxon>
        <taxon>Ascomycota</taxon>
        <taxon>Pezizomycotina</taxon>
        <taxon>Sordariomycetes</taxon>
        <taxon>Hypocreomycetidae</taxon>
        <taxon>Hypocreales</taxon>
        <taxon>Nectriaceae</taxon>
        <taxon>Neonectria</taxon>
    </lineage>
</organism>
<accession>A0ABR1GNN5</accession>
<comment type="caution">
    <text evidence="1">The sequence shown here is derived from an EMBL/GenBank/DDBJ whole genome shotgun (WGS) entry which is preliminary data.</text>
</comment>